<dbReference type="InParanoid" id="D2V5K6"/>
<protein>
    <submittedName>
        <fullName evidence="2">Sap DNA-binding domain-containing protein</fullName>
    </submittedName>
</protein>
<feature type="compositionally biased region" description="Basic residues" evidence="1">
    <location>
        <begin position="258"/>
        <end position="270"/>
    </location>
</feature>
<keyword evidence="2" id="KW-0238">DNA-binding</keyword>
<dbReference type="VEuPathDB" id="AmoebaDB:NAEGRDRAFT_78669"/>
<evidence type="ECO:0000313" key="2">
    <source>
        <dbReference type="EMBL" id="EFC47814.1"/>
    </source>
</evidence>
<organism evidence="3">
    <name type="scientific">Naegleria gruberi</name>
    <name type="common">Amoeba</name>
    <dbReference type="NCBI Taxonomy" id="5762"/>
    <lineage>
        <taxon>Eukaryota</taxon>
        <taxon>Discoba</taxon>
        <taxon>Heterolobosea</taxon>
        <taxon>Tetramitia</taxon>
        <taxon>Eutetramitia</taxon>
        <taxon>Vahlkampfiidae</taxon>
        <taxon>Naegleria</taxon>
    </lineage>
</organism>
<accession>D2V5K6</accession>
<dbReference type="AlphaFoldDB" id="D2V5K6"/>
<dbReference type="Proteomes" id="UP000006671">
    <property type="component" value="Unassembled WGS sequence"/>
</dbReference>
<dbReference type="EMBL" id="GG738853">
    <property type="protein sequence ID" value="EFC47814.1"/>
    <property type="molecule type" value="Genomic_DNA"/>
</dbReference>
<evidence type="ECO:0000313" key="3">
    <source>
        <dbReference type="Proteomes" id="UP000006671"/>
    </source>
</evidence>
<feature type="region of interest" description="Disordered" evidence="1">
    <location>
        <begin position="250"/>
        <end position="305"/>
    </location>
</feature>
<dbReference type="GO" id="GO:0003677">
    <property type="term" value="F:DNA binding"/>
    <property type="evidence" value="ECO:0007669"/>
    <property type="project" value="UniProtKB-KW"/>
</dbReference>
<dbReference type="GeneID" id="8849222"/>
<name>D2V5K6_NAEGR</name>
<dbReference type="KEGG" id="ngr:NAEGRDRAFT_78669"/>
<gene>
    <name evidence="2" type="ORF">NAEGRDRAFT_78669</name>
</gene>
<dbReference type="RefSeq" id="XP_002680558.1">
    <property type="nucleotide sequence ID" value="XM_002680512.1"/>
</dbReference>
<feature type="compositionally biased region" description="Basic and acidic residues" evidence="1">
    <location>
        <begin position="271"/>
        <end position="280"/>
    </location>
</feature>
<sequence length="305" mass="34963">MSDSEPKEIETLLEEIPLNLLKEYMDGNDIKGKKTNKKVAVEAILEHAQKKGESTFIKELEKDALKMALEEMDKKVESESKQKLAKSFKSHFSKQKDKAKYFQECSLELLTKFLAALGMEEDSSKEEKADAVMEELLITGLKLGFTAMAKEFINDVCDALKISKSGTKKACVNRIIGQSYPHYLEANTPEKEEREKNDITKIKEGITFEDLYQFYAEELVEFAKQNGLKKTGSKKIMCKRILKFLAGDETTTKPLKPGQRHKKKKGGKKRKADEKEGEEKEDKEEEEKEKEDKEETESKKKKTKK</sequence>
<dbReference type="Pfam" id="PF18953">
    <property type="entry name" value="SAP_new25"/>
    <property type="match status" value="1"/>
</dbReference>
<reference evidence="2 3" key="1">
    <citation type="journal article" date="2010" name="Cell">
        <title>The genome of Naegleria gruberi illuminates early eukaryotic versatility.</title>
        <authorList>
            <person name="Fritz-Laylin L.K."/>
            <person name="Prochnik S.E."/>
            <person name="Ginger M.L."/>
            <person name="Dacks J.B."/>
            <person name="Carpenter M.L."/>
            <person name="Field M.C."/>
            <person name="Kuo A."/>
            <person name="Paredez A."/>
            <person name="Chapman J."/>
            <person name="Pham J."/>
            <person name="Shu S."/>
            <person name="Neupane R."/>
            <person name="Cipriano M."/>
            <person name="Mancuso J."/>
            <person name="Tu H."/>
            <person name="Salamov A."/>
            <person name="Lindquist E."/>
            <person name="Shapiro H."/>
            <person name="Lucas S."/>
            <person name="Grigoriev I.V."/>
            <person name="Cande W.Z."/>
            <person name="Fulton C."/>
            <person name="Rokhsar D.S."/>
            <person name="Dawson S.C."/>
        </authorList>
    </citation>
    <scope>NUCLEOTIDE SEQUENCE [LARGE SCALE GENOMIC DNA]</scope>
    <source>
        <strain evidence="2 3">NEG-M</strain>
    </source>
</reference>
<dbReference type="OrthoDB" id="21354at2759"/>
<evidence type="ECO:0000256" key="1">
    <source>
        <dbReference type="SAM" id="MobiDB-lite"/>
    </source>
</evidence>
<proteinExistence type="predicted"/>
<keyword evidence="3" id="KW-1185">Reference proteome</keyword>